<evidence type="ECO:0000313" key="3">
    <source>
        <dbReference type="Proteomes" id="UP001651690"/>
    </source>
</evidence>
<feature type="transmembrane region" description="Helical" evidence="1">
    <location>
        <begin position="35"/>
        <end position="54"/>
    </location>
</feature>
<name>A0ABT1M782_9MYCO</name>
<dbReference type="Proteomes" id="UP001651690">
    <property type="component" value="Unassembled WGS sequence"/>
</dbReference>
<gene>
    <name evidence="2" type="ORF">NM203_22820</name>
</gene>
<sequence>MLTVTDVYGEQWTVRRRWWYDMTHVTESLGGTEALGGPLLLAVAWPIWFVAHWFGLRWRIAVYRDGTLSYEKVVRGWGASRRRMRRIADDISAGVAAA</sequence>
<organism evidence="2 3">
    <name type="scientific">Mycolicibacterium arenosum</name>
    <dbReference type="NCBI Taxonomy" id="2952157"/>
    <lineage>
        <taxon>Bacteria</taxon>
        <taxon>Bacillati</taxon>
        <taxon>Actinomycetota</taxon>
        <taxon>Actinomycetes</taxon>
        <taxon>Mycobacteriales</taxon>
        <taxon>Mycobacteriaceae</taxon>
        <taxon>Mycolicibacterium</taxon>
    </lineage>
</organism>
<accession>A0ABT1M782</accession>
<dbReference type="EMBL" id="JANDBD010000010">
    <property type="protein sequence ID" value="MCP9275026.1"/>
    <property type="molecule type" value="Genomic_DNA"/>
</dbReference>
<proteinExistence type="predicted"/>
<keyword evidence="1" id="KW-1133">Transmembrane helix</keyword>
<reference evidence="2 3" key="1">
    <citation type="submission" date="2022-06" db="EMBL/GenBank/DDBJ databases">
        <title>Mycolicibacterium sp. CAU 1645 isolated from seawater.</title>
        <authorList>
            <person name="Kim W."/>
        </authorList>
    </citation>
    <scope>NUCLEOTIDE SEQUENCE [LARGE SCALE GENOMIC DNA]</scope>
    <source>
        <strain evidence="2 3">CAU 1645</strain>
    </source>
</reference>
<keyword evidence="1" id="KW-0812">Transmembrane</keyword>
<keyword evidence="3" id="KW-1185">Reference proteome</keyword>
<evidence type="ECO:0000313" key="2">
    <source>
        <dbReference type="EMBL" id="MCP9275026.1"/>
    </source>
</evidence>
<evidence type="ECO:0000256" key="1">
    <source>
        <dbReference type="SAM" id="Phobius"/>
    </source>
</evidence>
<comment type="caution">
    <text evidence="2">The sequence shown here is derived from an EMBL/GenBank/DDBJ whole genome shotgun (WGS) entry which is preliminary data.</text>
</comment>
<dbReference type="RefSeq" id="WP_255062763.1">
    <property type="nucleotide sequence ID" value="NZ_JANDBD010000010.1"/>
</dbReference>
<protein>
    <submittedName>
        <fullName evidence="2">Uncharacterized protein</fullName>
    </submittedName>
</protein>
<keyword evidence="1" id="KW-0472">Membrane</keyword>